<evidence type="ECO:0000256" key="2">
    <source>
        <dbReference type="SAM" id="SignalP"/>
    </source>
</evidence>
<dbReference type="EMBL" id="BAAASL010000020">
    <property type="protein sequence ID" value="GAA2722552.1"/>
    <property type="molecule type" value="Genomic_DNA"/>
</dbReference>
<feature type="region of interest" description="Disordered" evidence="1">
    <location>
        <begin position="178"/>
        <end position="206"/>
    </location>
</feature>
<dbReference type="RefSeq" id="WP_344437737.1">
    <property type="nucleotide sequence ID" value="NZ_BAAASL010000020.1"/>
</dbReference>
<sequence length="206" mass="22011">MIRRRTALVVSAAGLLAVAPLLTACGSTPHPGAAAVVGKERITVAQLQGRVDDVREAQRSAPQGAQLLAASGRLGQDTLVRLIQYRVIEKAGEDSGVEVTRREVQERRAQVERMLGGAQAVEARFLAAGIAPDGIDQELRVGLIRSKLEDALGKDRAGEVLRKTSDSLGVQVNPRYGTWDAKRGTARPAQEPWLRPAVQDEQAGPA</sequence>
<organism evidence="3 4">
    <name type="scientific">Streptomyces luteosporeus</name>
    <dbReference type="NCBI Taxonomy" id="173856"/>
    <lineage>
        <taxon>Bacteria</taxon>
        <taxon>Bacillati</taxon>
        <taxon>Actinomycetota</taxon>
        <taxon>Actinomycetes</taxon>
        <taxon>Kitasatosporales</taxon>
        <taxon>Streptomycetaceae</taxon>
        <taxon>Streptomyces</taxon>
    </lineage>
</organism>
<reference evidence="4" key="1">
    <citation type="journal article" date="2019" name="Int. J. Syst. Evol. Microbiol.">
        <title>The Global Catalogue of Microorganisms (GCM) 10K type strain sequencing project: providing services to taxonomists for standard genome sequencing and annotation.</title>
        <authorList>
            <consortium name="The Broad Institute Genomics Platform"/>
            <consortium name="The Broad Institute Genome Sequencing Center for Infectious Disease"/>
            <person name="Wu L."/>
            <person name="Ma J."/>
        </authorList>
    </citation>
    <scope>NUCLEOTIDE SEQUENCE [LARGE SCALE GENOMIC DNA]</scope>
    <source>
        <strain evidence="4">JCM 4542</strain>
    </source>
</reference>
<evidence type="ECO:0000313" key="4">
    <source>
        <dbReference type="Proteomes" id="UP001500886"/>
    </source>
</evidence>
<feature type="chain" id="PRO_5047161421" evidence="2">
    <location>
        <begin position="24"/>
        <end position="206"/>
    </location>
</feature>
<evidence type="ECO:0000256" key="1">
    <source>
        <dbReference type="SAM" id="MobiDB-lite"/>
    </source>
</evidence>
<accession>A0ABP6GJP6</accession>
<dbReference type="Proteomes" id="UP001500886">
    <property type="component" value="Unassembled WGS sequence"/>
</dbReference>
<gene>
    <name evidence="3" type="ORF">GCM10010315_47980</name>
</gene>
<comment type="caution">
    <text evidence="3">The sequence shown here is derived from an EMBL/GenBank/DDBJ whole genome shotgun (WGS) entry which is preliminary data.</text>
</comment>
<dbReference type="SUPFAM" id="SSF109998">
    <property type="entry name" value="Triger factor/SurA peptide-binding domain-like"/>
    <property type="match status" value="1"/>
</dbReference>
<name>A0ABP6GJP6_9ACTN</name>
<evidence type="ECO:0000313" key="3">
    <source>
        <dbReference type="EMBL" id="GAA2722552.1"/>
    </source>
</evidence>
<dbReference type="PROSITE" id="PS51257">
    <property type="entry name" value="PROKAR_LIPOPROTEIN"/>
    <property type="match status" value="1"/>
</dbReference>
<dbReference type="Gene3D" id="1.10.4030.10">
    <property type="entry name" value="Porin chaperone SurA, peptide-binding domain"/>
    <property type="match status" value="1"/>
</dbReference>
<dbReference type="InterPro" id="IPR027304">
    <property type="entry name" value="Trigger_fact/SurA_dom_sf"/>
</dbReference>
<dbReference type="Pfam" id="PF13624">
    <property type="entry name" value="SurA_N_3"/>
    <property type="match status" value="1"/>
</dbReference>
<feature type="signal peptide" evidence="2">
    <location>
        <begin position="1"/>
        <end position="23"/>
    </location>
</feature>
<keyword evidence="2" id="KW-0732">Signal</keyword>
<proteinExistence type="predicted"/>
<protein>
    <submittedName>
        <fullName evidence="3">SurA N-terminal domain-containing protein</fullName>
    </submittedName>
</protein>
<keyword evidence="4" id="KW-1185">Reference proteome</keyword>